<dbReference type="EMBL" id="JAPCKK010000016">
    <property type="protein sequence ID" value="MDP4097528.1"/>
    <property type="molecule type" value="Genomic_DNA"/>
</dbReference>
<evidence type="ECO:0000256" key="5">
    <source>
        <dbReference type="ARBA" id="ARBA00022692"/>
    </source>
</evidence>
<comment type="subcellular location">
    <subcellularLocation>
        <location evidence="10">Cell membrane</location>
        <topology evidence="10">Multi-pass membrane protein</topology>
    </subcellularLocation>
    <subcellularLocation>
        <location evidence="10">Bacterial flagellum basal body</location>
    </subcellularLocation>
</comment>
<evidence type="ECO:0000313" key="11">
    <source>
        <dbReference type="EMBL" id="MDP4097528.1"/>
    </source>
</evidence>
<keyword evidence="11" id="KW-0969">Cilium</keyword>
<dbReference type="RefSeq" id="WP_305755124.1">
    <property type="nucleotide sequence ID" value="NZ_JAPCKK010000016.1"/>
</dbReference>
<evidence type="ECO:0000256" key="8">
    <source>
        <dbReference type="ARBA" id="ARBA00023143"/>
    </source>
</evidence>
<feature type="transmembrane region" description="Helical" evidence="10">
    <location>
        <begin position="179"/>
        <end position="203"/>
    </location>
</feature>
<evidence type="ECO:0000256" key="4">
    <source>
        <dbReference type="ARBA" id="ARBA00022475"/>
    </source>
</evidence>
<comment type="similarity">
    <text evidence="2 10">Belongs to the FliR/MopE/SpaR family.</text>
</comment>
<evidence type="ECO:0000256" key="3">
    <source>
        <dbReference type="ARBA" id="ARBA00021717"/>
    </source>
</evidence>
<feature type="transmembrane region" description="Helical" evidence="10">
    <location>
        <begin position="7"/>
        <end position="29"/>
    </location>
</feature>
<keyword evidence="6 10" id="KW-1133">Transmembrane helix</keyword>
<organism evidence="11 12">
    <name type="scientific">Paenibacillus zeirhizosphaerae</name>
    <dbReference type="NCBI Taxonomy" id="2987519"/>
    <lineage>
        <taxon>Bacteria</taxon>
        <taxon>Bacillati</taxon>
        <taxon>Bacillota</taxon>
        <taxon>Bacilli</taxon>
        <taxon>Bacillales</taxon>
        <taxon>Paenibacillaceae</taxon>
        <taxon>Paenibacillus</taxon>
    </lineage>
</organism>
<comment type="caution">
    <text evidence="11">The sequence shown here is derived from an EMBL/GenBank/DDBJ whole genome shotgun (WGS) entry which is preliminary data.</text>
</comment>
<gene>
    <name evidence="11" type="primary">fliR</name>
    <name evidence="11" type="ORF">OIN60_12175</name>
</gene>
<evidence type="ECO:0000256" key="10">
    <source>
        <dbReference type="RuleBase" id="RU362071"/>
    </source>
</evidence>
<keyword evidence="8 10" id="KW-0975">Bacterial flagellum</keyword>
<dbReference type="PRINTS" id="PR00953">
    <property type="entry name" value="TYPE3IMRPROT"/>
</dbReference>
<proteinExistence type="inferred from homology"/>
<keyword evidence="7 10" id="KW-0472">Membrane</keyword>
<feature type="transmembrane region" description="Helical" evidence="10">
    <location>
        <begin position="65"/>
        <end position="87"/>
    </location>
</feature>
<dbReference type="PANTHER" id="PTHR30065">
    <property type="entry name" value="FLAGELLAR BIOSYNTHETIC PROTEIN FLIR"/>
    <property type="match status" value="1"/>
</dbReference>
<evidence type="ECO:0000256" key="1">
    <source>
        <dbReference type="ARBA" id="ARBA00002578"/>
    </source>
</evidence>
<accession>A0ABT9FS58</accession>
<dbReference type="Pfam" id="PF01311">
    <property type="entry name" value="Bac_export_1"/>
    <property type="match status" value="1"/>
</dbReference>
<keyword evidence="4 10" id="KW-1003">Cell membrane</keyword>
<feature type="transmembrane region" description="Helical" evidence="10">
    <location>
        <begin position="35"/>
        <end position="53"/>
    </location>
</feature>
<evidence type="ECO:0000256" key="6">
    <source>
        <dbReference type="ARBA" id="ARBA00022989"/>
    </source>
</evidence>
<dbReference type="InterPro" id="IPR006303">
    <property type="entry name" value="FliR"/>
</dbReference>
<comment type="function">
    <text evidence="1 10">Role in flagellar biosynthesis.</text>
</comment>
<evidence type="ECO:0000313" key="12">
    <source>
        <dbReference type="Proteomes" id="UP001241848"/>
    </source>
</evidence>
<dbReference type="InterPro" id="IPR002010">
    <property type="entry name" value="T3SS_IM_R"/>
</dbReference>
<sequence>MEIILQSFPVFLLIFCRITSFFVVTPLFATRGVPIQFRIGIAGILSILVYLTFGINQQVPTDLSYALLVIREVMIGLLLGFVAYLMFMAIQTAGSLIDIQIGLGIASVFDPMTGASVPITGNFKYTIALLFFLSMNGHHYLLDAIMYSYNWVPLDNDFFVKLYGGSITEFLLRTFSESFLLAFQMAAPIVVATFLTDVGLGFLAKTAPQFNIFVIGVPVKLIVGLVMLFLLMPALAVSFERLFDVMFEAMRSLLDIVGSGPKA</sequence>
<protein>
    <recommendedName>
        <fullName evidence="3 9">Flagellar biosynthetic protein FliR</fullName>
    </recommendedName>
</protein>
<dbReference type="PANTHER" id="PTHR30065:SF1">
    <property type="entry name" value="SURFACE PRESENTATION OF ANTIGENS PROTEIN SPAR"/>
    <property type="match status" value="1"/>
</dbReference>
<feature type="transmembrane region" description="Helical" evidence="10">
    <location>
        <begin position="125"/>
        <end position="149"/>
    </location>
</feature>
<dbReference type="Proteomes" id="UP001241848">
    <property type="component" value="Unassembled WGS sequence"/>
</dbReference>
<name>A0ABT9FS58_9BACL</name>
<evidence type="ECO:0000256" key="2">
    <source>
        <dbReference type="ARBA" id="ARBA00009772"/>
    </source>
</evidence>
<keyword evidence="11" id="KW-0282">Flagellum</keyword>
<feature type="transmembrane region" description="Helical" evidence="10">
    <location>
        <begin position="93"/>
        <end position="113"/>
    </location>
</feature>
<dbReference type="NCBIfam" id="TIGR01400">
    <property type="entry name" value="fliR"/>
    <property type="match status" value="1"/>
</dbReference>
<keyword evidence="5 10" id="KW-0812">Transmembrane</keyword>
<keyword evidence="11" id="KW-0966">Cell projection</keyword>
<keyword evidence="12" id="KW-1185">Reference proteome</keyword>
<evidence type="ECO:0000256" key="7">
    <source>
        <dbReference type="ARBA" id="ARBA00023136"/>
    </source>
</evidence>
<evidence type="ECO:0000256" key="9">
    <source>
        <dbReference type="NCBIfam" id="TIGR01400"/>
    </source>
</evidence>
<feature type="transmembrane region" description="Helical" evidence="10">
    <location>
        <begin position="210"/>
        <end position="236"/>
    </location>
</feature>
<reference evidence="11 12" key="1">
    <citation type="submission" date="2022-10" db="EMBL/GenBank/DDBJ databases">
        <title>Paenibacillus description and whole genome data of maize root bacterial community.</title>
        <authorList>
            <person name="Marton D."/>
            <person name="Farkas M."/>
            <person name="Cserhati M."/>
        </authorList>
    </citation>
    <scope>NUCLEOTIDE SEQUENCE [LARGE SCALE GENOMIC DNA]</scope>
    <source>
        <strain evidence="11 12">P96</strain>
    </source>
</reference>